<evidence type="ECO:0000256" key="1">
    <source>
        <dbReference type="SAM" id="MobiDB-lite"/>
    </source>
</evidence>
<evidence type="ECO:0000313" key="3">
    <source>
        <dbReference type="Proteomes" id="UP000355283"/>
    </source>
</evidence>
<accession>A0A4D9D9Z7</accession>
<dbReference type="Proteomes" id="UP000355283">
    <property type="component" value="Unassembled WGS sequence"/>
</dbReference>
<keyword evidence="3" id="KW-1185">Reference proteome</keyword>
<feature type="compositionally biased region" description="Basic and acidic residues" evidence="1">
    <location>
        <begin position="115"/>
        <end position="125"/>
    </location>
</feature>
<reference evidence="2 3" key="1">
    <citation type="submission" date="2019-01" db="EMBL/GenBank/DDBJ databases">
        <title>Nuclear Genome Assembly of the Microalgal Biofuel strain Nannochloropsis salina CCMP1776.</title>
        <authorList>
            <person name="Hovde B."/>
        </authorList>
    </citation>
    <scope>NUCLEOTIDE SEQUENCE [LARGE SCALE GENOMIC DNA]</scope>
    <source>
        <strain evidence="2 3">CCMP1776</strain>
    </source>
</reference>
<sequence>MMHGGNVPVEAGFVANISAQNALTDLVGEYGLAVQEEVVGQISPDSVPRDGNEMVERETEFMPGSKSFSSVGRKHFRKCVGQEIETADRDEGSPCYGHQISTSSDKTAQVACDFPHSHGEKDMKSSSRPLTVRDNVSNPPANNSPPFTFEAPSKAEQSPVFSKVKTTEGRSAPSAVPSLSSFSRSASNVAASTEFKRSISNMGDKIRDTSMSEITPMRRLLSRGISNIKDQVGSLLGEEPIVGAARRYTRAHKQILGEYPLGMPPRPKPEDLSELDKTFGDWLKEHDLLDLVAVFVLFPLMLSYQCLMEMPAFYGLWWYHPQRVMGLVDSRRGALKLPRYTVLKCGWQTLWTHIADIEGLHVHLNSTIKSIRRPWMGKKGLLVVESRDSSCATGAVTPDKICSGKVPGPEMHEFDLIVIACSLKTAVPLFVDASHEERQLASSLEEYALCSTVFESDIIPGERPIELFPFPKRGGASGQVFAQFNSRLLVRKLPDEAAPQVEWGCVEAPTACKGASPAKDPRIVFQFLHRAPSAADVKMLRRRLEMFFDDQSFNEPTILKQCLWKFFPHFPTKALLESGWPWRLQNLQGHNSTLYLGASACMDALEEVLLYNDAVVQRLFPS</sequence>
<dbReference type="Gene3D" id="3.50.50.60">
    <property type="entry name" value="FAD/NAD(P)-binding domain"/>
    <property type="match status" value="1"/>
</dbReference>
<dbReference type="InterPro" id="IPR036188">
    <property type="entry name" value="FAD/NAD-bd_sf"/>
</dbReference>
<evidence type="ECO:0000313" key="2">
    <source>
        <dbReference type="EMBL" id="TFJ88270.1"/>
    </source>
</evidence>
<dbReference type="AlphaFoldDB" id="A0A4D9D9Z7"/>
<organism evidence="2 3">
    <name type="scientific">Nannochloropsis salina CCMP1776</name>
    <dbReference type="NCBI Taxonomy" id="1027361"/>
    <lineage>
        <taxon>Eukaryota</taxon>
        <taxon>Sar</taxon>
        <taxon>Stramenopiles</taxon>
        <taxon>Ochrophyta</taxon>
        <taxon>Eustigmatophyceae</taxon>
        <taxon>Eustigmatales</taxon>
        <taxon>Monodopsidaceae</taxon>
        <taxon>Microchloropsis</taxon>
        <taxon>Microchloropsis salina</taxon>
    </lineage>
</organism>
<dbReference type="EMBL" id="SDOX01000002">
    <property type="protein sequence ID" value="TFJ88270.1"/>
    <property type="molecule type" value="Genomic_DNA"/>
</dbReference>
<evidence type="ECO:0008006" key="4">
    <source>
        <dbReference type="Google" id="ProtNLM"/>
    </source>
</evidence>
<gene>
    <name evidence="2" type="ORF">NSK_000619</name>
</gene>
<feature type="region of interest" description="Disordered" evidence="1">
    <location>
        <begin position="115"/>
        <end position="158"/>
    </location>
</feature>
<name>A0A4D9D9Z7_9STRA</name>
<proteinExistence type="predicted"/>
<feature type="compositionally biased region" description="Low complexity" evidence="1">
    <location>
        <begin position="135"/>
        <end position="146"/>
    </location>
</feature>
<comment type="caution">
    <text evidence="2">The sequence shown here is derived from an EMBL/GenBank/DDBJ whole genome shotgun (WGS) entry which is preliminary data.</text>
</comment>
<dbReference type="OrthoDB" id="189475at2759"/>
<protein>
    <recommendedName>
        <fullName evidence="4">Amine oxidase domain-containing protein</fullName>
    </recommendedName>
</protein>